<comment type="caution">
    <text evidence="1">The sequence shown here is derived from an EMBL/GenBank/DDBJ whole genome shotgun (WGS) entry which is preliminary data.</text>
</comment>
<sequence>MLLMNLAKDDKQNDVCIGVEGATRGNFHEAFWFLRASRKLKVALVIMPGSTSCSQLLGNRRLYFWTCVRVEWLVLTPQNLKVCLQNVFLLSFINGFPISLKFFLGSEFRVAFEEARKYEGKGQLGGYDFGLPIACLVATAAPNFSTHICDFLVQNLHLMPVSLYPSIVLNNLLQKKRGAKRIWMMFDMLTLVIQRNEQAVPQLIWITLVHERDHSEGSCIFLGVAVAGVAIVSGFLPFTQEISQVGQSTQ</sequence>
<evidence type="ECO:0000313" key="2">
    <source>
        <dbReference type="Proteomes" id="UP001164929"/>
    </source>
</evidence>
<dbReference type="AlphaFoldDB" id="A0AAD6QFS6"/>
<protein>
    <submittedName>
        <fullName evidence="1">Uncharacterized protein</fullName>
    </submittedName>
</protein>
<dbReference type="EMBL" id="JAQIZT010000008">
    <property type="protein sequence ID" value="KAJ6989562.1"/>
    <property type="molecule type" value="Genomic_DNA"/>
</dbReference>
<dbReference type="Proteomes" id="UP001164929">
    <property type="component" value="Chromosome 8"/>
</dbReference>
<name>A0AAD6QFS6_9ROSI</name>
<accession>A0AAD6QFS6</accession>
<gene>
    <name evidence="1" type="ORF">NC653_022200</name>
</gene>
<keyword evidence="2" id="KW-1185">Reference proteome</keyword>
<reference evidence="1" key="1">
    <citation type="journal article" date="2023" name="Mol. Ecol. Resour.">
        <title>Chromosome-level genome assembly of a triploid poplar Populus alba 'Berolinensis'.</title>
        <authorList>
            <person name="Chen S."/>
            <person name="Yu Y."/>
            <person name="Wang X."/>
            <person name="Wang S."/>
            <person name="Zhang T."/>
            <person name="Zhou Y."/>
            <person name="He R."/>
            <person name="Meng N."/>
            <person name="Wang Y."/>
            <person name="Liu W."/>
            <person name="Liu Z."/>
            <person name="Liu J."/>
            <person name="Guo Q."/>
            <person name="Huang H."/>
            <person name="Sederoff R.R."/>
            <person name="Wang G."/>
            <person name="Qu G."/>
            <person name="Chen S."/>
        </authorList>
    </citation>
    <scope>NUCLEOTIDE SEQUENCE</scope>
    <source>
        <strain evidence="1">SC-2020</strain>
    </source>
</reference>
<evidence type="ECO:0000313" key="1">
    <source>
        <dbReference type="EMBL" id="KAJ6989562.1"/>
    </source>
</evidence>
<organism evidence="1 2">
    <name type="scientific">Populus alba x Populus x berolinensis</name>
    <dbReference type="NCBI Taxonomy" id="444605"/>
    <lineage>
        <taxon>Eukaryota</taxon>
        <taxon>Viridiplantae</taxon>
        <taxon>Streptophyta</taxon>
        <taxon>Embryophyta</taxon>
        <taxon>Tracheophyta</taxon>
        <taxon>Spermatophyta</taxon>
        <taxon>Magnoliopsida</taxon>
        <taxon>eudicotyledons</taxon>
        <taxon>Gunneridae</taxon>
        <taxon>Pentapetalae</taxon>
        <taxon>rosids</taxon>
        <taxon>fabids</taxon>
        <taxon>Malpighiales</taxon>
        <taxon>Salicaceae</taxon>
        <taxon>Saliceae</taxon>
        <taxon>Populus</taxon>
    </lineage>
</organism>
<proteinExistence type="predicted"/>